<evidence type="ECO:0000313" key="3">
    <source>
        <dbReference type="Proteomes" id="UP000509222"/>
    </source>
</evidence>
<evidence type="ECO:0000313" key="2">
    <source>
        <dbReference type="EMBL" id="QKX50499.1"/>
    </source>
</evidence>
<dbReference type="InterPro" id="IPR053154">
    <property type="entry name" value="c-di-AMP_regulator"/>
</dbReference>
<sequence>MDKLMDSPWFLRIMALLLAFLLFFSVKADEDAANSANNGTITEEIEGVELEVFYGDTNLMVSGLPEMADLTISGPTSAVQTTRQLKDFTLFVDLRNLPIGEHRVPIQTENLSEQLRVQIDPAFVDITIEERVTQEFRIDPEMNERLLKEGFVLEEISAEPKTASVTGPKSVIDAISFVKATVTGEPGVNESFTTEARIRVLANDLTKLENVVIEPEVAEVSAKIEEYSKEVPVTIKQNGEAPTGVTIESLVPSSETVRIYGPKSAVDALTEYVVEVNAGIVTPTDTTVEAELKAPPGTTSVSPNTLKVEAEIRVDETVEAPEGAEIPEVSENPPS</sequence>
<gene>
    <name evidence="2" type="ORF">HF394_07865</name>
</gene>
<organism evidence="2 3">
    <name type="scientific">Planococcus glaciei</name>
    <dbReference type="NCBI Taxonomy" id="459472"/>
    <lineage>
        <taxon>Bacteria</taxon>
        <taxon>Bacillati</taxon>
        <taxon>Bacillota</taxon>
        <taxon>Bacilli</taxon>
        <taxon>Bacillales</taxon>
        <taxon>Caryophanaceae</taxon>
        <taxon>Planococcus</taxon>
    </lineage>
</organism>
<dbReference type="RefSeq" id="WP_051413669.1">
    <property type="nucleotide sequence ID" value="NZ_CP051177.1"/>
</dbReference>
<protein>
    <recommendedName>
        <fullName evidence="4">YbbR domain-containing protein</fullName>
    </recommendedName>
</protein>
<evidence type="ECO:0000256" key="1">
    <source>
        <dbReference type="SAM" id="MobiDB-lite"/>
    </source>
</evidence>
<feature type="region of interest" description="Disordered" evidence="1">
    <location>
        <begin position="316"/>
        <end position="335"/>
    </location>
</feature>
<proteinExistence type="predicted"/>
<dbReference type="Gene3D" id="2.170.120.40">
    <property type="entry name" value="YbbR-like domain"/>
    <property type="match status" value="2"/>
</dbReference>
<dbReference type="PANTHER" id="PTHR37804:SF1">
    <property type="entry name" value="CDAA REGULATORY PROTEIN CDAR"/>
    <property type="match status" value="1"/>
</dbReference>
<dbReference type="InterPro" id="IPR012505">
    <property type="entry name" value="YbbR"/>
</dbReference>
<dbReference type="Pfam" id="PF07949">
    <property type="entry name" value="YbbR"/>
    <property type="match status" value="3"/>
</dbReference>
<dbReference type="EMBL" id="CP051177">
    <property type="protein sequence ID" value="QKX50499.1"/>
    <property type="molecule type" value="Genomic_DNA"/>
</dbReference>
<name>A0A7H8Q937_9BACL</name>
<accession>A0A7H8Q937</accession>
<dbReference type="Proteomes" id="UP000509222">
    <property type="component" value="Chromosome"/>
</dbReference>
<reference evidence="3" key="2">
    <citation type="submission" date="2020-06" db="EMBL/GenBank/DDBJ databases">
        <title>Isolation of Planomicrobium glaciei.</title>
        <authorList>
            <person name="Malisova L."/>
            <person name="Safrankova R."/>
            <person name="Jakubu V."/>
            <person name="Spanelova P."/>
        </authorList>
    </citation>
    <scope>NUCLEOTIDE SEQUENCE [LARGE SCALE GENOMIC DNA]</scope>
    <source>
        <strain evidence="3">NRL-ATB46093</strain>
    </source>
</reference>
<dbReference type="AlphaFoldDB" id="A0A7H8Q937"/>
<evidence type="ECO:0008006" key="4">
    <source>
        <dbReference type="Google" id="ProtNLM"/>
    </source>
</evidence>
<dbReference type="Gene3D" id="2.170.120.30">
    <property type="match status" value="1"/>
</dbReference>
<dbReference type="PANTHER" id="PTHR37804">
    <property type="entry name" value="CDAA REGULATORY PROTEIN CDAR"/>
    <property type="match status" value="1"/>
</dbReference>
<keyword evidence="3" id="KW-1185">Reference proteome</keyword>
<reference evidence="2 3" key="1">
    <citation type="submission" date="2020-04" db="EMBL/GenBank/DDBJ databases">
        <authorList>
            <person name="Pajer P."/>
            <person name="Broz P."/>
        </authorList>
    </citation>
    <scope>NUCLEOTIDE SEQUENCE [LARGE SCALE GENOMIC DNA]</scope>
    <source>
        <strain evidence="3">NRL-ATB46093</strain>
    </source>
</reference>